<sequence length="342" mass="38681">MAILEREQMTKPLYQVVLATYNGSAYLEQQIVSILNQLGDGELLVHDDGSSDGTGDILQKWSHLDHRIRILDAPSYGNARANFSYLLSETTSPYVFLSDQDDIWLHNKIEELLRIIRNGESQYGSSVPILVHSDLVLVDGIGETIAPSMWRYQNLNPEWCQSLNLLLAQNVVVGCTTLVNRALIREALPIPSMATMHDHWLALVACISGRIFYTKKPTVLYRQHSGNAVGAKEISIVSRMRKMVELLSGKSYPEKQVREMGQMYATASALAAIYPAGEVGRKLRHFALLERCSTVERIKIIFSERFFMNGVISNITWILMPRKYAYRATIFLAAIFKRRNNA</sequence>
<dbReference type="Pfam" id="PF00535">
    <property type="entry name" value="Glycos_transf_2"/>
    <property type="match status" value="1"/>
</dbReference>
<evidence type="ECO:0000259" key="1">
    <source>
        <dbReference type="Pfam" id="PF00535"/>
    </source>
</evidence>
<dbReference type="PANTHER" id="PTHR22916">
    <property type="entry name" value="GLYCOSYLTRANSFERASE"/>
    <property type="match status" value="1"/>
</dbReference>
<accession>A0ABP9WBD9</accession>
<comment type="caution">
    <text evidence="2">The sequence shown here is derived from an EMBL/GenBank/DDBJ whole genome shotgun (WGS) entry which is preliminary data.</text>
</comment>
<dbReference type="PANTHER" id="PTHR22916:SF3">
    <property type="entry name" value="UDP-GLCNAC:BETAGAL BETA-1,3-N-ACETYLGLUCOSAMINYLTRANSFERASE-LIKE PROTEIN 1"/>
    <property type="match status" value="1"/>
</dbReference>
<evidence type="ECO:0000313" key="3">
    <source>
        <dbReference type="Proteomes" id="UP001401887"/>
    </source>
</evidence>
<dbReference type="CDD" id="cd04196">
    <property type="entry name" value="GT_2_like_d"/>
    <property type="match status" value="1"/>
</dbReference>
<name>A0ABP9WBD9_9DEIO</name>
<gene>
    <name evidence="2" type="ORF">Dcar01_02826</name>
</gene>
<dbReference type="SUPFAM" id="SSF53448">
    <property type="entry name" value="Nucleotide-diphospho-sugar transferases"/>
    <property type="match status" value="1"/>
</dbReference>
<dbReference type="EMBL" id="BAABRP010000013">
    <property type="protein sequence ID" value="GAA5514075.1"/>
    <property type="molecule type" value="Genomic_DNA"/>
</dbReference>
<dbReference type="Proteomes" id="UP001401887">
    <property type="component" value="Unassembled WGS sequence"/>
</dbReference>
<evidence type="ECO:0000313" key="2">
    <source>
        <dbReference type="EMBL" id="GAA5514075.1"/>
    </source>
</evidence>
<dbReference type="InterPro" id="IPR029044">
    <property type="entry name" value="Nucleotide-diphossugar_trans"/>
</dbReference>
<proteinExistence type="predicted"/>
<reference evidence="2 3" key="1">
    <citation type="submission" date="2024-02" db="EMBL/GenBank/DDBJ databases">
        <title>Deinococcus carri NBRC 110142.</title>
        <authorList>
            <person name="Ichikawa N."/>
            <person name="Katano-Makiyama Y."/>
            <person name="Hidaka K."/>
        </authorList>
    </citation>
    <scope>NUCLEOTIDE SEQUENCE [LARGE SCALE GENOMIC DNA]</scope>
    <source>
        <strain evidence="2 3">NBRC 110142</strain>
    </source>
</reference>
<organism evidence="2 3">
    <name type="scientific">Deinococcus carri</name>
    <dbReference type="NCBI Taxonomy" id="1211323"/>
    <lineage>
        <taxon>Bacteria</taxon>
        <taxon>Thermotogati</taxon>
        <taxon>Deinococcota</taxon>
        <taxon>Deinococci</taxon>
        <taxon>Deinococcales</taxon>
        <taxon>Deinococcaceae</taxon>
        <taxon>Deinococcus</taxon>
    </lineage>
</organism>
<protein>
    <recommendedName>
        <fullName evidence="1">Glycosyltransferase 2-like domain-containing protein</fullName>
    </recommendedName>
</protein>
<keyword evidence="3" id="KW-1185">Reference proteome</keyword>
<dbReference type="InterPro" id="IPR001173">
    <property type="entry name" value="Glyco_trans_2-like"/>
</dbReference>
<feature type="domain" description="Glycosyltransferase 2-like" evidence="1">
    <location>
        <begin position="16"/>
        <end position="120"/>
    </location>
</feature>
<dbReference type="Gene3D" id="3.90.550.10">
    <property type="entry name" value="Spore Coat Polysaccharide Biosynthesis Protein SpsA, Chain A"/>
    <property type="match status" value="1"/>
</dbReference>